<dbReference type="InterPro" id="IPR015797">
    <property type="entry name" value="NUDIX_hydrolase-like_dom_sf"/>
</dbReference>
<evidence type="ECO:0000256" key="1">
    <source>
        <dbReference type="ARBA" id="ARBA00012453"/>
    </source>
</evidence>
<evidence type="ECO:0000256" key="5">
    <source>
        <dbReference type="ARBA" id="ARBA00051819"/>
    </source>
</evidence>
<evidence type="ECO:0000256" key="12">
    <source>
        <dbReference type="ARBA" id="ARBA00084011"/>
    </source>
</evidence>
<dbReference type="InterPro" id="IPR020084">
    <property type="entry name" value="NUDIX_hydrolase_CS"/>
</dbReference>
<evidence type="ECO:0000256" key="2">
    <source>
        <dbReference type="ARBA" id="ARBA00022801"/>
    </source>
</evidence>
<keyword evidence="16" id="KW-1185">Reference proteome</keyword>
<dbReference type="PROSITE" id="PS00893">
    <property type="entry name" value="NUDIX_BOX"/>
    <property type="match status" value="1"/>
</dbReference>
<dbReference type="PRINTS" id="PR00502">
    <property type="entry name" value="NUDIXFAMILY"/>
</dbReference>
<comment type="catalytic activity">
    <reaction evidence="4">
        <text>D-ribose 5-phosphate + ATP + H(+) = ADP-D-ribose + diphosphate</text>
        <dbReference type="Rhea" id="RHEA:50248"/>
        <dbReference type="ChEBI" id="CHEBI:15378"/>
        <dbReference type="ChEBI" id="CHEBI:30616"/>
        <dbReference type="ChEBI" id="CHEBI:33019"/>
        <dbReference type="ChEBI" id="CHEBI:57967"/>
        <dbReference type="ChEBI" id="CHEBI:78346"/>
        <dbReference type="EC" id="2.7.7.96"/>
    </reaction>
</comment>
<gene>
    <name evidence="15" type="ORF">C0Q70_15372</name>
</gene>
<dbReference type="EC" id="2.7.7.96" evidence="8"/>
<evidence type="ECO:0000256" key="13">
    <source>
        <dbReference type="RuleBase" id="RU003476"/>
    </source>
</evidence>
<dbReference type="CDD" id="cd18888">
    <property type="entry name" value="NUDIX_ADPRase_Nudt5"/>
    <property type="match status" value="1"/>
</dbReference>
<dbReference type="Gene3D" id="3.90.79.10">
    <property type="entry name" value="Nucleoside Triphosphate Pyrophosphohydrolase"/>
    <property type="match status" value="1"/>
</dbReference>
<dbReference type="EC" id="3.6.1.13" evidence="1"/>
<dbReference type="InterPro" id="IPR000086">
    <property type="entry name" value="NUDIX_hydrolase_dom"/>
</dbReference>
<dbReference type="PANTHER" id="PTHR11839">
    <property type="entry name" value="UDP/ADP-SUGAR PYROPHOSPHATASE"/>
    <property type="match status" value="1"/>
</dbReference>
<evidence type="ECO:0000256" key="10">
    <source>
        <dbReference type="ARBA" id="ARBA00077853"/>
    </source>
</evidence>
<dbReference type="EC" id="3.6.1.58" evidence="7"/>
<dbReference type="STRING" id="400727.A0A2T7NUP6"/>
<feature type="domain" description="Nudix hydrolase" evidence="14">
    <location>
        <begin position="55"/>
        <end position="194"/>
    </location>
</feature>
<dbReference type="EMBL" id="PZQS01000009">
    <property type="protein sequence ID" value="PVD24882.1"/>
    <property type="molecule type" value="Genomic_DNA"/>
</dbReference>
<comment type="subunit">
    <text evidence="6">Homodimer. Interacts with PARG.</text>
</comment>
<evidence type="ECO:0000256" key="11">
    <source>
        <dbReference type="ARBA" id="ARBA00079597"/>
    </source>
</evidence>
<name>A0A2T7NUP6_POMCA</name>
<evidence type="ECO:0000256" key="6">
    <source>
        <dbReference type="ARBA" id="ARBA00065630"/>
    </source>
</evidence>
<evidence type="ECO:0000256" key="7">
    <source>
        <dbReference type="ARBA" id="ARBA00066482"/>
    </source>
</evidence>
<comment type="catalytic activity">
    <reaction evidence="5">
        <text>8-oxo-dGDP + H2O = 8-oxo-dGMP + phosphate + H(+)</text>
        <dbReference type="Rhea" id="RHEA:32063"/>
        <dbReference type="ChEBI" id="CHEBI:15377"/>
        <dbReference type="ChEBI" id="CHEBI:15378"/>
        <dbReference type="ChEBI" id="CHEBI:43474"/>
        <dbReference type="ChEBI" id="CHEBI:63224"/>
        <dbReference type="ChEBI" id="CHEBI:63715"/>
        <dbReference type="EC" id="3.6.1.58"/>
    </reaction>
</comment>
<dbReference type="SUPFAM" id="SSF55811">
    <property type="entry name" value="Nudix"/>
    <property type="match status" value="1"/>
</dbReference>
<evidence type="ECO:0000256" key="8">
    <source>
        <dbReference type="ARBA" id="ARBA00066488"/>
    </source>
</evidence>
<protein>
    <recommendedName>
        <fullName evidence="9">ADP-sugar pyrophosphatase</fullName>
        <ecNumber evidence="8">2.7.7.96</ecNumber>
        <ecNumber evidence="1">3.6.1.13</ecNumber>
        <ecNumber evidence="7">3.6.1.58</ecNumber>
    </recommendedName>
    <alternativeName>
        <fullName evidence="12">8-oxo-dGDP phosphatase</fullName>
    </alternativeName>
    <alternativeName>
        <fullName evidence="10">Nuclear ATP-synthesis protein NUDIX5</fullName>
    </alternativeName>
    <alternativeName>
        <fullName evidence="11">Nucleoside diphosphate-linked moiety X motif 5</fullName>
    </alternativeName>
</protein>
<dbReference type="PANTHER" id="PTHR11839:SF1">
    <property type="entry name" value="ADP-SUGAR PYROPHOSPHATASE"/>
    <property type="match status" value="1"/>
</dbReference>
<comment type="catalytic activity">
    <reaction evidence="3">
        <text>ADP-D-ribose + H2O = D-ribose 5-phosphate + AMP + 2 H(+)</text>
        <dbReference type="Rhea" id="RHEA:10412"/>
        <dbReference type="ChEBI" id="CHEBI:15377"/>
        <dbReference type="ChEBI" id="CHEBI:15378"/>
        <dbReference type="ChEBI" id="CHEBI:57967"/>
        <dbReference type="ChEBI" id="CHEBI:78346"/>
        <dbReference type="ChEBI" id="CHEBI:456215"/>
        <dbReference type="EC" id="3.6.1.13"/>
    </reaction>
</comment>
<reference evidence="15 16" key="1">
    <citation type="submission" date="2018-04" db="EMBL/GenBank/DDBJ databases">
        <title>The genome of golden apple snail Pomacea canaliculata provides insight into stress tolerance and invasive adaptation.</title>
        <authorList>
            <person name="Liu C."/>
            <person name="Liu B."/>
            <person name="Ren Y."/>
            <person name="Zhang Y."/>
            <person name="Wang H."/>
            <person name="Li S."/>
            <person name="Jiang F."/>
            <person name="Yin L."/>
            <person name="Zhang G."/>
            <person name="Qian W."/>
            <person name="Fan W."/>
        </authorList>
    </citation>
    <scope>NUCLEOTIDE SEQUENCE [LARGE SCALE GENOMIC DNA]</scope>
    <source>
        <strain evidence="15">SZHN2017</strain>
        <tissue evidence="15">Muscle</tissue>
    </source>
</reference>
<evidence type="ECO:0000259" key="14">
    <source>
        <dbReference type="PROSITE" id="PS51462"/>
    </source>
</evidence>
<keyword evidence="2 13" id="KW-0378">Hydrolase</keyword>
<dbReference type="Proteomes" id="UP000245119">
    <property type="component" value="Linkage Group LG9"/>
</dbReference>
<comment type="similarity">
    <text evidence="13">Belongs to the Nudix hydrolase family.</text>
</comment>
<dbReference type="GO" id="GO:0005634">
    <property type="term" value="C:nucleus"/>
    <property type="evidence" value="ECO:0007669"/>
    <property type="project" value="TreeGrafter"/>
</dbReference>
<comment type="caution">
    <text evidence="15">The sequence shown here is derived from an EMBL/GenBank/DDBJ whole genome shotgun (WGS) entry which is preliminary data.</text>
</comment>
<evidence type="ECO:0000256" key="3">
    <source>
        <dbReference type="ARBA" id="ARBA00049546"/>
    </source>
</evidence>
<dbReference type="GO" id="GO:0047631">
    <property type="term" value="F:ADP-ribose diphosphatase activity"/>
    <property type="evidence" value="ECO:0007669"/>
    <property type="project" value="UniProtKB-EC"/>
</dbReference>
<evidence type="ECO:0000256" key="4">
    <source>
        <dbReference type="ARBA" id="ARBA00051147"/>
    </source>
</evidence>
<dbReference type="AlphaFoldDB" id="A0A2T7NUP6"/>
<dbReference type="FunFam" id="3.90.79.10:FF:000016">
    <property type="entry name" value="ADP-sugar pyrophosphatase isoform X1"/>
    <property type="match status" value="1"/>
</dbReference>
<evidence type="ECO:0000313" key="16">
    <source>
        <dbReference type="Proteomes" id="UP000245119"/>
    </source>
</evidence>
<dbReference type="GO" id="GO:0006753">
    <property type="term" value="P:nucleoside phosphate metabolic process"/>
    <property type="evidence" value="ECO:0007669"/>
    <property type="project" value="TreeGrafter"/>
</dbReference>
<dbReference type="GO" id="GO:0019693">
    <property type="term" value="P:ribose phosphate metabolic process"/>
    <property type="evidence" value="ECO:0007669"/>
    <property type="project" value="TreeGrafter"/>
</dbReference>
<organism evidence="15 16">
    <name type="scientific">Pomacea canaliculata</name>
    <name type="common">Golden apple snail</name>
    <dbReference type="NCBI Taxonomy" id="400727"/>
    <lineage>
        <taxon>Eukaryota</taxon>
        <taxon>Metazoa</taxon>
        <taxon>Spiralia</taxon>
        <taxon>Lophotrochozoa</taxon>
        <taxon>Mollusca</taxon>
        <taxon>Gastropoda</taxon>
        <taxon>Caenogastropoda</taxon>
        <taxon>Architaenioglossa</taxon>
        <taxon>Ampullarioidea</taxon>
        <taxon>Ampullariidae</taxon>
        <taxon>Pomacea</taxon>
    </lineage>
</organism>
<evidence type="ECO:0000313" key="15">
    <source>
        <dbReference type="EMBL" id="PVD24882.1"/>
    </source>
</evidence>
<proteinExistence type="inferred from homology"/>
<dbReference type="OrthoDB" id="10249920at2759"/>
<accession>A0A2T7NUP6</accession>
<dbReference type="GO" id="GO:0017110">
    <property type="term" value="F:nucleoside diphosphate phosphatase activity"/>
    <property type="evidence" value="ECO:0007669"/>
    <property type="project" value="UniProtKB-ARBA"/>
</dbReference>
<sequence length="209" mass="23095">MENGEMSNDAGACRVLNKEVLSKGRWVALNEITYTDPSGKERKWESAERTTKISGESDGVVIIPVLKRLLKYDCVVLVKQFRPPVGTVTIEFPAGLIDRGESAQECAVRELKEETGFTGVVKHISPCTTIDPGLSNCTVKMVTMEIDGDLAENYHPRKHLEFIEVVQIPIDTLLDRLNTLLNNGVIVHSIVYTYAIACAQTAKPKIVIP</sequence>
<dbReference type="Pfam" id="PF00293">
    <property type="entry name" value="NUDIX"/>
    <property type="match status" value="1"/>
</dbReference>
<dbReference type="PROSITE" id="PS51462">
    <property type="entry name" value="NUDIX"/>
    <property type="match status" value="1"/>
</dbReference>
<dbReference type="InterPro" id="IPR020476">
    <property type="entry name" value="Nudix_hydrolase"/>
</dbReference>
<evidence type="ECO:0000256" key="9">
    <source>
        <dbReference type="ARBA" id="ARBA00071227"/>
    </source>
</evidence>